<gene>
    <name evidence="4" type="ORF">E3A20_02740</name>
</gene>
<evidence type="ECO:0000313" key="4">
    <source>
        <dbReference type="EMBL" id="TWW12227.1"/>
    </source>
</evidence>
<reference evidence="4 5" key="2">
    <citation type="submission" date="2019-08" db="EMBL/GenBank/DDBJ databases">
        <authorList>
            <person name="Henke P."/>
        </authorList>
    </citation>
    <scope>NUCLEOTIDE SEQUENCE [LARGE SCALE GENOMIC DNA]</scope>
    <source>
        <strain evidence="4">Phe10_nw2017</strain>
    </source>
</reference>
<feature type="chain" id="PRO_5022687816" evidence="2">
    <location>
        <begin position="26"/>
        <end position="537"/>
    </location>
</feature>
<reference evidence="4 5" key="1">
    <citation type="submission" date="2019-08" db="EMBL/GenBank/DDBJ databases">
        <title>100 year-old enigma solved: identification of Planctomyces bekefii, the type genus and species of the phylum Planctomycetes.</title>
        <authorList>
            <person name="Svetlana D.N."/>
            <person name="Overmann J."/>
        </authorList>
    </citation>
    <scope>NUCLEOTIDE SEQUENCE [LARGE SCALE GENOMIC DNA]</scope>
    <source>
        <strain evidence="4">Phe10_nw2017</strain>
    </source>
</reference>
<evidence type="ECO:0000313" key="5">
    <source>
        <dbReference type="Proteomes" id="UP000321083"/>
    </source>
</evidence>
<dbReference type="InterPro" id="IPR000917">
    <property type="entry name" value="Sulfatase_N"/>
</dbReference>
<dbReference type="SUPFAM" id="SSF53649">
    <property type="entry name" value="Alkaline phosphatase-like"/>
    <property type="match status" value="1"/>
</dbReference>
<dbReference type="PANTHER" id="PTHR43751:SF1">
    <property type="entry name" value="SULFATASE ATSG-RELATED"/>
    <property type="match status" value="1"/>
</dbReference>
<evidence type="ECO:0000256" key="1">
    <source>
        <dbReference type="SAM" id="MobiDB-lite"/>
    </source>
</evidence>
<protein>
    <submittedName>
        <fullName evidence="4">Heparan N-sulfatase</fullName>
    </submittedName>
</protein>
<accession>A0A5C6MCY7</accession>
<keyword evidence="5" id="KW-1185">Reference proteome</keyword>
<dbReference type="InterPro" id="IPR052701">
    <property type="entry name" value="GAG_Ulvan_Degrading_Sulfatases"/>
</dbReference>
<feature type="domain" description="Sulfatase N-terminal" evidence="3">
    <location>
        <begin position="44"/>
        <end position="334"/>
    </location>
</feature>
<dbReference type="EMBL" id="SRHE01000027">
    <property type="protein sequence ID" value="TWW12227.1"/>
    <property type="molecule type" value="Genomic_DNA"/>
</dbReference>
<dbReference type="Proteomes" id="UP000321083">
    <property type="component" value="Unassembled WGS sequence"/>
</dbReference>
<dbReference type="Pfam" id="PF00884">
    <property type="entry name" value="Sulfatase"/>
    <property type="match status" value="1"/>
</dbReference>
<organism evidence="4 5">
    <name type="scientific">Planctomyces bekefii</name>
    <dbReference type="NCBI Taxonomy" id="1653850"/>
    <lineage>
        <taxon>Bacteria</taxon>
        <taxon>Pseudomonadati</taxon>
        <taxon>Planctomycetota</taxon>
        <taxon>Planctomycetia</taxon>
        <taxon>Planctomycetales</taxon>
        <taxon>Planctomycetaceae</taxon>
        <taxon>Planctomyces</taxon>
    </lineage>
</organism>
<dbReference type="CDD" id="cd16027">
    <property type="entry name" value="SGSH"/>
    <property type="match status" value="1"/>
</dbReference>
<feature type="region of interest" description="Disordered" evidence="1">
    <location>
        <begin position="514"/>
        <end position="537"/>
    </location>
</feature>
<evidence type="ECO:0000256" key="2">
    <source>
        <dbReference type="SAM" id="SignalP"/>
    </source>
</evidence>
<keyword evidence="2" id="KW-0732">Signal</keyword>
<dbReference type="InterPro" id="IPR017850">
    <property type="entry name" value="Alkaline_phosphatase_core_sf"/>
</dbReference>
<sequence length="537" mass="59096">MRLCLLRAWLVSGLLSVLLAATVPAGESGSPNTAAAANANAACNILFAIADDWGPHAGAYGTPWVHTPAFDRVAAEGVLFRHAFTPMAKCAPSRAIVLTGRSFWQLEQAASHMSYFPAKFTVWPEVLTRASWHMGFTGKGWGPGIAVDAAGKPRLMTGKAWQKHKLQPPTQHVAANDYAANFRDFLDAAPAGAPWCFWYGCLEPHRDYEYGSGVRQSGRRPAEIDRVPEFWPDDETVRTDMLDYALEVEHADRQLGLMLQELEARGLLETTLVIVTSDHGMPFPRAKGYAYDASCRVPLAIRCPNVPAEQRGRTVDDFVSFPDLAPTILDYAGIATADSGMAEMYGQSLRPILESSNSGQIQPERTRVIVGKERTDVGRPGDVGYPIRGLRTSRYLYLCNYEPSRWPAGNPETGYPDTDGSPTKSLILQRGRVDRSDRSWQLNFGMRPAEELYDLQADPDCVRNLAMLQQSVAAELRLQLEAELQRSGDPRMTGNGSVFDGYPVTSGSGFHEAVRAGRRPPAGWINPTDFEQEPVQP</sequence>
<dbReference type="PANTHER" id="PTHR43751">
    <property type="entry name" value="SULFATASE"/>
    <property type="match status" value="1"/>
</dbReference>
<feature type="signal peptide" evidence="2">
    <location>
        <begin position="1"/>
        <end position="25"/>
    </location>
</feature>
<name>A0A5C6MCY7_9PLAN</name>
<comment type="caution">
    <text evidence="4">The sequence shown here is derived from an EMBL/GenBank/DDBJ whole genome shotgun (WGS) entry which is preliminary data.</text>
</comment>
<evidence type="ECO:0000259" key="3">
    <source>
        <dbReference type="Pfam" id="PF00884"/>
    </source>
</evidence>
<dbReference type="Gene3D" id="3.40.720.10">
    <property type="entry name" value="Alkaline Phosphatase, subunit A"/>
    <property type="match status" value="1"/>
</dbReference>
<dbReference type="AlphaFoldDB" id="A0A5C6MCY7"/>
<proteinExistence type="predicted"/>